<dbReference type="Proteomes" id="UP000243579">
    <property type="component" value="Unassembled WGS sequence"/>
</dbReference>
<dbReference type="EMBL" id="JNBR01000074">
    <property type="protein sequence ID" value="OQR99150.1"/>
    <property type="molecule type" value="Genomic_DNA"/>
</dbReference>
<evidence type="ECO:0000313" key="3">
    <source>
        <dbReference type="EMBL" id="OQR99150.1"/>
    </source>
</evidence>
<keyword evidence="2" id="KW-0732">Signal</keyword>
<feature type="transmembrane region" description="Helical" evidence="1">
    <location>
        <begin position="489"/>
        <end position="515"/>
    </location>
</feature>
<keyword evidence="4" id="KW-1185">Reference proteome</keyword>
<feature type="transmembrane region" description="Helical" evidence="1">
    <location>
        <begin position="784"/>
        <end position="809"/>
    </location>
</feature>
<dbReference type="OrthoDB" id="193965at2759"/>
<dbReference type="GO" id="GO:0016020">
    <property type="term" value="C:membrane"/>
    <property type="evidence" value="ECO:0007669"/>
    <property type="project" value="TreeGrafter"/>
</dbReference>
<dbReference type="STRING" id="1202772.A0A1V9ZN04"/>
<evidence type="ECO:0000313" key="4">
    <source>
        <dbReference type="Proteomes" id="UP000243579"/>
    </source>
</evidence>
<dbReference type="PANTHER" id="PTHR31414">
    <property type="entry name" value="TRANSMEMBRANE PROTEIN DDB_G0292058"/>
    <property type="match status" value="1"/>
</dbReference>
<feature type="signal peptide" evidence="2">
    <location>
        <begin position="1"/>
        <end position="17"/>
    </location>
</feature>
<keyword evidence="1" id="KW-0812">Transmembrane</keyword>
<proteinExistence type="predicted"/>
<reference evidence="3 4" key="1">
    <citation type="journal article" date="2014" name="Genome Biol. Evol.">
        <title>The secreted proteins of Achlya hypogyna and Thraustotheca clavata identify the ancestral oomycete secretome and reveal gene acquisitions by horizontal gene transfer.</title>
        <authorList>
            <person name="Misner I."/>
            <person name="Blouin N."/>
            <person name="Leonard G."/>
            <person name="Richards T.A."/>
            <person name="Lane C.E."/>
        </authorList>
    </citation>
    <scope>NUCLEOTIDE SEQUENCE [LARGE SCALE GENOMIC DNA]</scope>
    <source>
        <strain evidence="3 4">ATCC 48635</strain>
    </source>
</reference>
<feature type="transmembrane region" description="Helical" evidence="1">
    <location>
        <begin position="455"/>
        <end position="477"/>
    </location>
</feature>
<dbReference type="AlphaFoldDB" id="A0A1V9ZN04"/>
<gene>
    <name evidence="3" type="ORF">ACHHYP_07238</name>
</gene>
<feature type="transmembrane region" description="Helical" evidence="1">
    <location>
        <begin position="209"/>
        <end position="229"/>
    </location>
</feature>
<dbReference type="InterPro" id="IPR040283">
    <property type="entry name" value="DDB_G0292058-like"/>
</dbReference>
<organism evidence="3 4">
    <name type="scientific">Achlya hypogyna</name>
    <name type="common">Oomycete</name>
    <name type="synonym">Protoachlya hypogyna</name>
    <dbReference type="NCBI Taxonomy" id="1202772"/>
    <lineage>
        <taxon>Eukaryota</taxon>
        <taxon>Sar</taxon>
        <taxon>Stramenopiles</taxon>
        <taxon>Oomycota</taxon>
        <taxon>Saprolegniomycetes</taxon>
        <taxon>Saprolegniales</taxon>
        <taxon>Achlyaceae</taxon>
        <taxon>Achlya</taxon>
    </lineage>
</organism>
<comment type="caution">
    <text evidence="3">The sequence shown here is derived from an EMBL/GenBank/DDBJ whole genome shotgun (WGS) entry which is preliminary data.</text>
</comment>
<accession>A0A1V9ZN04</accession>
<feature type="transmembrane region" description="Helical" evidence="1">
    <location>
        <begin position="249"/>
        <end position="271"/>
    </location>
</feature>
<sequence length="827" mass="89391">MVMRATVGLAIAALASSNAVLRREQTARALVEVKAPPIGNDTMKKAREASVNFQNFLTSLRGAGGSTYYDDLFKAIQIELCQYNVDKDGHNAQTGEANMAYTGADSDILPYFRFVQPSSKFADKDSNDQCRRVSNPSSNVRTMYNNGYCEVRPNCYWTKLDPTSAVDRLPVYSLNQGTPPATGAMTLDDANTKLTTWIKGFGACVIPSIVLLVLSLLTILLFIICRCCCNKCGGRNGKPGGYSCREKSLPVLFYLLFSIGILSLAGLSYLYSTVITQSVSNIFTIALGLIVTIVDWIASIVSPLNHIGATVQSTATNVGHQLDNSGFIENGLNGIVFRLGDFAANTADVKLPRGCKVGVDRFCTPCGACTTISQQISTAQTQMTTVASTGISSLASARSGIMDLLVSAATEIANLVNSVGDYNEQLQLTIADKKRLITDIQSIWDSNGTLTQGAFLALFALAIVTIALGLLGVFFGLTPLRVLVIIMHLAYIVGFIAIIVTFILSIVFIAFSLLLGDLCKLQVIAASDWTQVFGKDAAAINSCFRANESLIEVFNLTSSFAFATDITFPSLDLSSTLNFSSFDTFVSGIQGVTTSTFNMDPSVTLAFLAALNSNSSTNVNTCHATGGNYDLTNIFTPWTANNDPMVNGVSPKDYMTAKYQPGVVGVCPDAPASVCTNSNGQPCTFDEFIVDLWLNVTTLQTISLQATQFINDMQTNITNLDNYVDNFKTNVTDLTTTLDGIATTLKNTLIKDVDTIEAQMYCTFVATTYFSLTEQLCSYMTPSFLMIALFLFIMGVFLIPINITLIIMVKRLRHRGGGSTHVENNLK</sequence>
<protein>
    <recommendedName>
        <fullName evidence="5">Transmembrane protein</fullName>
    </recommendedName>
</protein>
<keyword evidence="1" id="KW-0472">Membrane</keyword>
<name>A0A1V9ZN04_ACHHY</name>
<evidence type="ECO:0000256" key="2">
    <source>
        <dbReference type="SAM" id="SignalP"/>
    </source>
</evidence>
<dbReference type="PANTHER" id="PTHR31414:SF18">
    <property type="entry name" value="TRANSMEMBRANE PROTEIN-RELATED"/>
    <property type="match status" value="1"/>
</dbReference>
<keyword evidence="1" id="KW-1133">Transmembrane helix</keyword>
<feature type="chain" id="PRO_5012732129" description="Transmembrane protein" evidence="2">
    <location>
        <begin position="18"/>
        <end position="827"/>
    </location>
</feature>
<evidence type="ECO:0008006" key="5">
    <source>
        <dbReference type="Google" id="ProtNLM"/>
    </source>
</evidence>
<evidence type="ECO:0000256" key="1">
    <source>
        <dbReference type="SAM" id="Phobius"/>
    </source>
</evidence>